<evidence type="ECO:0000313" key="1">
    <source>
        <dbReference type="EMBL" id="POM63086.1"/>
    </source>
</evidence>
<dbReference type="EMBL" id="NCKW01015359">
    <property type="protein sequence ID" value="POM63086.1"/>
    <property type="molecule type" value="Genomic_DNA"/>
</dbReference>
<dbReference type="AlphaFoldDB" id="A0A2P4XC03"/>
<reference evidence="1 2" key="1">
    <citation type="journal article" date="2017" name="Genome Biol. Evol.">
        <title>Phytophthora megakarya and P. palmivora, closely related causal agents of cacao black pod rot, underwent increases in genome sizes and gene numbers by different mechanisms.</title>
        <authorList>
            <person name="Ali S.S."/>
            <person name="Shao J."/>
            <person name="Lary D.J."/>
            <person name="Kronmiller B."/>
            <person name="Shen D."/>
            <person name="Strem M.D."/>
            <person name="Amoako-Attah I."/>
            <person name="Akrofi A.Y."/>
            <person name="Begoude B.A."/>
            <person name="Ten Hoopen G.M."/>
            <person name="Coulibaly K."/>
            <person name="Kebe B.I."/>
            <person name="Melnick R.L."/>
            <person name="Guiltinan M.J."/>
            <person name="Tyler B.M."/>
            <person name="Meinhardt L.W."/>
            <person name="Bailey B.A."/>
        </authorList>
    </citation>
    <scope>NUCLEOTIDE SEQUENCE [LARGE SCALE GENOMIC DNA]</scope>
    <source>
        <strain evidence="2">sbr112.9</strain>
    </source>
</reference>
<proteinExistence type="predicted"/>
<comment type="caution">
    <text evidence="1">The sequence shown here is derived from an EMBL/GenBank/DDBJ whole genome shotgun (WGS) entry which is preliminary data.</text>
</comment>
<sequence length="131" mass="15234">MQEKFFKDLVTNRRILFETMETNMIFAPRDVSETSDTSFRYHEAIVMLMYLATSTRPDLVFPLGQLSRLIANHRQTGTVNYGVTYSRYHQSNNEVVVDGFRDSDWANDSEHRKSPTGFAFLVVGVRYHECL</sequence>
<gene>
    <name evidence="1" type="ORF">PHPALM_27674</name>
</gene>
<keyword evidence="2" id="KW-1185">Reference proteome</keyword>
<accession>A0A2P4XC03</accession>
<dbReference type="OrthoDB" id="121181at2759"/>
<name>A0A2P4XC03_9STRA</name>
<dbReference type="Proteomes" id="UP000237271">
    <property type="component" value="Unassembled WGS sequence"/>
</dbReference>
<evidence type="ECO:0000313" key="2">
    <source>
        <dbReference type="Proteomes" id="UP000237271"/>
    </source>
</evidence>
<protein>
    <submittedName>
        <fullName evidence="1">Copiatype Polyprotein</fullName>
    </submittedName>
</protein>
<organism evidence="1 2">
    <name type="scientific">Phytophthora palmivora</name>
    <dbReference type="NCBI Taxonomy" id="4796"/>
    <lineage>
        <taxon>Eukaryota</taxon>
        <taxon>Sar</taxon>
        <taxon>Stramenopiles</taxon>
        <taxon>Oomycota</taxon>
        <taxon>Peronosporomycetes</taxon>
        <taxon>Peronosporales</taxon>
        <taxon>Peronosporaceae</taxon>
        <taxon>Phytophthora</taxon>
    </lineage>
</organism>